<dbReference type="PANTHER" id="PTHR24346:SF82">
    <property type="entry name" value="KP78A-RELATED"/>
    <property type="match status" value="1"/>
</dbReference>
<evidence type="ECO:0000256" key="7">
    <source>
        <dbReference type="RuleBase" id="RU000304"/>
    </source>
</evidence>
<keyword evidence="4 9" id="KW-0418">Kinase</keyword>
<dbReference type="Pfam" id="PF00069">
    <property type="entry name" value="Pkinase"/>
    <property type="match status" value="1"/>
</dbReference>
<organism evidence="9 10">
    <name type="scientific">Trichomonas vaginalis (strain ATCC PRA-98 / G3)</name>
    <dbReference type="NCBI Taxonomy" id="412133"/>
    <lineage>
        <taxon>Eukaryota</taxon>
        <taxon>Metamonada</taxon>
        <taxon>Parabasalia</taxon>
        <taxon>Trichomonadida</taxon>
        <taxon>Trichomonadidae</taxon>
        <taxon>Trichomonas</taxon>
    </lineage>
</organism>
<dbReference type="SMR" id="A2DHE8"/>
<evidence type="ECO:0000256" key="1">
    <source>
        <dbReference type="ARBA" id="ARBA00022527"/>
    </source>
</evidence>
<proteinExistence type="inferred from homology"/>
<dbReference type="Proteomes" id="UP000001542">
    <property type="component" value="Unassembled WGS sequence"/>
</dbReference>
<dbReference type="GO" id="GO:0004674">
    <property type="term" value="F:protein serine/threonine kinase activity"/>
    <property type="evidence" value="ECO:0000318"/>
    <property type="project" value="GO_Central"/>
</dbReference>
<evidence type="ECO:0000256" key="6">
    <source>
        <dbReference type="PROSITE-ProRule" id="PRU10141"/>
    </source>
</evidence>
<sequence length="497" mass="56973">MDTPHAPTEQKIGPYIVIRTLGEGITGKVKLAVNKETNENVAIKIIPKSSFEKRADLQEKVHRECALMRLTDHPNILKLLAYYESARHIYIVLEYAKQGELFDYLISRRVLPEDQALDFFRQIILAIEYLHSFGICHRDLKPENILLDEYTRVKIADFGFARWVRSNIAETSCGSPHYAAPEVINGHPYDGRKADIWSCGIILFALLAGYLPFDDPSIRTLLHKVKRGSFQMPRFRPEIQDLIQKILTVDPQNRITIPEIKQHPAFRLGLNESYIFPSPVQYSNLEPIDIKTIKPELLDNLRQIGFKDDELETQLSSTENTMAKVFLSMLQERFDPDSLPWNQLAVSEANELSQEPIMHASKVPKFNKNSTDAFQRHIVSPSESYSMGAMSIANQSEWTLVEDYDAIIEDVFDTYGASIWQVMYNIQTFLNTNGMQWFHPDPQSFIARNEETNFYIAIEATFRTTDDVTILVRLKRGDEAEFNSIFESLKSTLGIAA</sequence>
<dbReference type="PANTHER" id="PTHR24346">
    <property type="entry name" value="MAP/MICROTUBULE AFFINITY-REGULATING KINASE"/>
    <property type="match status" value="1"/>
</dbReference>
<dbReference type="FunFam" id="3.30.200.20:FF:000003">
    <property type="entry name" value="Non-specific serine/threonine protein kinase"/>
    <property type="match status" value="1"/>
</dbReference>
<dbReference type="VEuPathDB" id="TrichDB:TVAGG3_0678420"/>
<dbReference type="OrthoDB" id="504170at2759"/>
<evidence type="ECO:0000256" key="5">
    <source>
        <dbReference type="ARBA" id="ARBA00022840"/>
    </source>
</evidence>
<keyword evidence="3 6" id="KW-0547">Nucleotide-binding</keyword>
<dbReference type="GO" id="GO:0005524">
    <property type="term" value="F:ATP binding"/>
    <property type="evidence" value="ECO:0007669"/>
    <property type="project" value="UniProtKB-UniRule"/>
</dbReference>
<reference evidence="9" key="2">
    <citation type="journal article" date="2007" name="Science">
        <title>Draft genome sequence of the sexually transmitted pathogen Trichomonas vaginalis.</title>
        <authorList>
            <person name="Carlton J.M."/>
            <person name="Hirt R.P."/>
            <person name="Silva J.C."/>
            <person name="Delcher A.L."/>
            <person name="Schatz M."/>
            <person name="Zhao Q."/>
            <person name="Wortman J.R."/>
            <person name="Bidwell S.L."/>
            <person name="Alsmark U.C.M."/>
            <person name="Besteiro S."/>
            <person name="Sicheritz-Ponten T."/>
            <person name="Noel C.J."/>
            <person name="Dacks J.B."/>
            <person name="Foster P.G."/>
            <person name="Simillion C."/>
            <person name="Van de Peer Y."/>
            <person name="Miranda-Saavedra D."/>
            <person name="Barton G.J."/>
            <person name="Westrop G.D."/>
            <person name="Mueller S."/>
            <person name="Dessi D."/>
            <person name="Fiori P.L."/>
            <person name="Ren Q."/>
            <person name="Paulsen I."/>
            <person name="Zhang H."/>
            <person name="Bastida-Corcuera F.D."/>
            <person name="Simoes-Barbosa A."/>
            <person name="Brown M.T."/>
            <person name="Hayes R.D."/>
            <person name="Mukherjee M."/>
            <person name="Okumura C.Y."/>
            <person name="Schneider R."/>
            <person name="Smith A.J."/>
            <person name="Vanacova S."/>
            <person name="Villalvazo M."/>
            <person name="Haas B.J."/>
            <person name="Pertea M."/>
            <person name="Feldblyum T.V."/>
            <person name="Utterback T.R."/>
            <person name="Shu C.L."/>
            <person name="Osoegawa K."/>
            <person name="de Jong P.J."/>
            <person name="Hrdy I."/>
            <person name="Horvathova L."/>
            <person name="Zubacova Z."/>
            <person name="Dolezal P."/>
            <person name="Malik S.B."/>
            <person name="Logsdon J.M. Jr."/>
            <person name="Henze K."/>
            <person name="Gupta A."/>
            <person name="Wang C.C."/>
            <person name="Dunne R.L."/>
            <person name="Upcroft J.A."/>
            <person name="Upcroft P."/>
            <person name="White O."/>
            <person name="Salzberg S.L."/>
            <person name="Tang P."/>
            <person name="Chiu C.-H."/>
            <person name="Lee Y.-S."/>
            <person name="Embley T.M."/>
            <person name="Coombs G.H."/>
            <person name="Mottram J.C."/>
            <person name="Tachezy J."/>
            <person name="Fraser-Liggett C.M."/>
            <person name="Johnson P.J."/>
        </authorList>
    </citation>
    <scope>NUCLEOTIDE SEQUENCE [LARGE SCALE GENOMIC DNA]</scope>
    <source>
        <strain evidence="9">G3</strain>
    </source>
</reference>
<evidence type="ECO:0000256" key="4">
    <source>
        <dbReference type="ARBA" id="ARBA00022777"/>
    </source>
</evidence>
<dbReference type="Gene3D" id="1.10.510.10">
    <property type="entry name" value="Transferase(Phosphotransferase) domain 1"/>
    <property type="match status" value="1"/>
</dbReference>
<reference evidence="9" key="1">
    <citation type="submission" date="2006-10" db="EMBL/GenBank/DDBJ databases">
        <authorList>
            <person name="Amadeo P."/>
            <person name="Zhao Q."/>
            <person name="Wortman J."/>
            <person name="Fraser-Liggett C."/>
            <person name="Carlton J."/>
        </authorList>
    </citation>
    <scope>NUCLEOTIDE SEQUENCE</scope>
    <source>
        <strain evidence="9">G3</strain>
    </source>
</reference>
<dbReference type="FunCoup" id="A2DHE8">
    <property type="interactions" value="352"/>
</dbReference>
<dbReference type="PROSITE" id="PS00107">
    <property type="entry name" value="PROTEIN_KINASE_ATP"/>
    <property type="match status" value="1"/>
</dbReference>
<feature type="domain" description="Protein kinase" evidence="8">
    <location>
        <begin position="15"/>
        <end position="266"/>
    </location>
</feature>
<dbReference type="InterPro" id="IPR017441">
    <property type="entry name" value="Protein_kinase_ATP_BS"/>
</dbReference>
<dbReference type="InParanoid" id="A2DHE8"/>
<dbReference type="KEGG" id="tva:5465788"/>
<dbReference type="VEuPathDB" id="TrichDB:TVAG_021680"/>
<dbReference type="RefSeq" id="XP_001581207.1">
    <property type="nucleotide sequence ID" value="XM_001581157.1"/>
</dbReference>
<dbReference type="PROSITE" id="PS00108">
    <property type="entry name" value="PROTEIN_KINASE_ST"/>
    <property type="match status" value="1"/>
</dbReference>
<name>A2DHE8_TRIV3</name>
<evidence type="ECO:0000256" key="3">
    <source>
        <dbReference type="ARBA" id="ARBA00022741"/>
    </source>
</evidence>
<keyword evidence="5 6" id="KW-0067">ATP-binding</keyword>
<keyword evidence="2" id="KW-0808">Transferase</keyword>
<protein>
    <submittedName>
        <fullName evidence="9">CAMK family protein kinase</fullName>
    </submittedName>
</protein>
<evidence type="ECO:0000256" key="2">
    <source>
        <dbReference type="ARBA" id="ARBA00022679"/>
    </source>
</evidence>
<accession>A2DHE8</accession>
<evidence type="ECO:0000259" key="8">
    <source>
        <dbReference type="PROSITE" id="PS50011"/>
    </source>
</evidence>
<evidence type="ECO:0000313" key="9">
    <source>
        <dbReference type="EMBL" id="EAY20221.1"/>
    </source>
</evidence>
<feature type="binding site" evidence="6">
    <location>
        <position position="44"/>
    </location>
    <ligand>
        <name>ATP</name>
        <dbReference type="ChEBI" id="CHEBI:30616"/>
    </ligand>
</feature>
<dbReference type="STRING" id="5722.A2DHE8"/>
<dbReference type="InterPro" id="IPR008271">
    <property type="entry name" value="Ser/Thr_kinase_AS"/>
</dbReference>
<dbReference type="InterPro" id="IPR011009">
    <property type="entry name" value="Kinase-like_dom_sf"/>
</dbReference>
<dbReference type="SMART" id="SM00220">
    <property type="entry name" value="S_TKc"/>
    <property type="match status" value="1"/>
</dbReference>
<comment type="similarity">
    <text evidence="7">Belongs to the protein kinase superfamily.</text>
</comment>
<dbReference type="FunFam" id="1.10.510.10:FF:000777">
    <property type="entry name" value="CAMK family protein kinase"/>
    <property type="match status" value="1"/>
</dbReference>
<dbReference type="eggNOG" id="KOG0588">
    <property type="taxonomic scope" value="Eukaryota"/>
</dbReference>
<dbReference type="SUPFAM" id="SSF56112">
    <property type="entry name" value="Protein kinase-like (PK-like)"/>
    <property type="match status" value="1"/>
</dbReference>
<evidence type="ECO:0000313" key="10">
    <source>
        <dbReference type="Proteomes" id="UP000001542"/>
    </source>
</evidence>
<keyword evidence="1 7" id="KW-0723">Serine/threonine-protein kinase</keyword>
<dbReference type="PROSITE" id="PS50011">
    <property type="entry name" value="PROTEIN_KINASE_DOM"/>
    <property type="match status" value="1"/>
</dbReference>
<dbReference type="InterPro" id="IPR000719">
    <property type="entry name" value="Prot_kinase_dom"/>
</dbReference>
<keyword evidence="10" id="KW-1185">Reference proteome</keyword>
<dbReference type="EMBL" id="DS113200">
    <property type="protein sequence ID" value="EAY20221.1"/>
    <property type="molecule type" value="Genomic_DNA"/>
</dbReference>
<dbReference type="AlphaFoldDB" id="A2DHE8"/>
<gene>
    <name evidence="9" type="ORF">TVAG_021680</name>
</gene>